<keyword evidence="1" id="KW-0456">Lyase</keyword>
<dbReference type="GO" id="GO:0016787">
    <property type="term" value="F:hydrolase activity"/>
    <property type="evidence" value="ECO:0007669"/>
    <property type="project" value="UniProtKB-KW"/>
</dbReference>
<dbReference type="PANTHER" id="PTHR30536">
    <property type="entry name" value="ALTRONATE/GALACTARATE DEHYDRATASE"/>
    <property type="match status" value="1"/>
</dbReference>
<evidence type="ECO:0000256" key="1">
    <source>
        <dbReference type="ARBA" id="ARBA00023239"/>
    </source>
</evidence>
<evidence type="ECO:0000313" key="3">
    <source>
        <dbReference type="EMBL" id="BDE06748.1"/>
    </source>
</evidence>
<reference evidence="3 4" key="1">
    <citation type="journal article" date="2022" name="ISME Commun">
        <title>Vulcanimicrobium alpinus gen. nov. sp. nov., the first cultivated representative of the candidate phylum 'Eremiobacterota', is a metabolically versatile aerobic anoxygenic phototroph.</title>
        <authorList>
            <person name="Yabe S."/>
            <person name="Muto K."/>
            <person name="Abe K."/>
            <person name="Yokota A."/>
            <person name="Staudigel H."/>
            <person name="Tebo B.M."/>
        </authorList>
    </citation>
    <scope>NUCLEOTIDE SEQUENCE [LARGE SCALE GENOMIC DNA]</scope>
    <source>
        <strain evidence="3 4">WC8-2</strain>
    </source>
</reference>
<keyword evidence="3" id="KW-0378">Hydrolase</keyword>
<protein>
    <submittedName>
        <fullName evidence="3">Altronate hydrolase</fullName>
    </submittedName>
</protein>
<sequence>MPLAADGSALRLKEDDDVAVALRPLAPGAAVTFGGETVVVAAQIPTGHKFATRPIAGGALIRKYGQVTGRATGAIATGEHVHVHNVEGTRGRGDLAEAPS</sequence>
<evidence type="ECO:0000313" key="4">
    <source>
        <dbReference type="Proteomes" id="UP001317532"/>
    </source>
</evidence>
<dbReference type="Pfam" id="PF08666">
    <property type="entry name" value="SAF"/>
    <property type="match status" value="1"/>
</dbReference>
<dbReference type="EMBL" id="AP025523">
    <property type="protein sequence ID" value="BDE06748.1"/>
    <property type="molecule type" value="Genomic_DNA"/>
</dbReference>
<dbReference type="InterPro" id="IPR044144">
    <property type="entry name" value="SAF_UxaA/GarD"/>
</dbReference>
<feature type="domain" description="SAF" evidence="2">
    <location>
        <begin position="16"/>
        <end position="87"/>
    </location>
</feature>
<dbReference type="CDD" id="cd11613">
    <property type="entry name" value="SAF_AH_GD"/>
    <property type="match status" value="1"/>
</dbReference>
<dbReference type="SMART" id="SM00858">
    <property type="entry name" value="SAF"/>
    <property type="match status" value="1"/>
</dbReference>
<name>A0AAN2CAB5_UNVUL</name>
<dbReference type="PANTHER" id="PTHR30536:SF5">
    <property type="entry name" value="ALTRONATE DEHYDRATASE"/>
    <property type="match status" value="1"/>
</dbReference>
<gene>
    <name evidence="3" type="ORF">WPS_20240</name>
</gene>
<dbReference type="InterPro" id="IPR013974">
    <property type="entry name" value="SAF"/>
</dbReference>
<accession>A0AAN2CAB5</accession>
<keyword evidence="4" id="KW-1185">Reference proteome</keyword>
<dbReference type="Gene3D" id="2.30.130.110">
    <property type="match status" value="1"/>
</dbReference>
<dbReference type="GO" id="GO:0019698">
    <property type="term" value="P:D-galacturonate catabolic process"/>
    <property type="evidence" value="ECO:0007669"/>
    <property type="project" value="TreeGrafter"/>
</dbReference>
<dbReference type="Proteomes" id="UP001317532">
    <property type="component" value="Chromosome"/>
</dbReference>
<dbReference type="KEGG" id="vab:WPS_20240"/>
<dbReference type="InterPro" id="IPR052172">
    <property type="entry name" value="UxaA_altronate/galactarate_dh"/>
</dbReference>
<evidence type="ECO:0000259" key="2">
    <source>
        <dbReference type="SMART" id="SM00858"/>
    </source>
</evidence>
<dbReference type="AlphaFoldDB" id="A0AAN2CAB5"/>
<dbReference type="RefSeq" id="WP_317994397.1">
    <property type="nucleotide sequence ID" value="NZ_AP025523.1"/>
</dbReference>
<proteinExistence type="predicted"/>
<dbReference type="GO" id="GO:0016829">
    <property type="term" value="F:lyase activity"/>
    <property type="evidence" value="ECO:0007669"/>
    <property type="project" value="UniProtKB-KW"/>
</dbReference>
<organism evidence="3 4">
    <name type="scientific">Vulcanimicrobium alpinum</name>
    <dbReference type="NCBI Taxonomy" id="3016050"/>
    <lineage>
        <taxon>Bacteria</taxon>
        <taxon>Bacillati</taxon>
        <taxon>Vulcanimicrobiota</taxon>
        <taxon>Vulcanimicrobiia</taxon>
        <taxon>Vulcanimicrobiales</taxon>
        <taxon>Vulcanimicrobiaceae</taxon>
        <taxon>Vulcanimicrobium</taxon>
    </lineage>
</organism>